<organism evidence="1 2">
    <name type="scientific">Dictyocaulus viviparus</name>
    <name type="common">Bovine lungworm</name>
    <dbReference type="NCBI Taxonomy" id="29172"/>
    <lineage>
        <taxon>Eukaryota</taxon>
        <taxon>Metazoa</taxon>
        <taxon>Ecdysozoa</taxon>
        <taxon>Nematoda</taxon>
        <taxon>Chromadorea</taxon>
        <taxon>Rhabditida</taxon>
        <taxon>Rhabditina</taxon>
        <taxon>Rhabditomorpha</taxon>
        <taxon>Strongyloidea</taxon>
        <taxon>Metastrongylidae</taxon>
        <taxon>Dictyocaulus</taxon>
    </lineage>
</organism>
<reference evidence="1 2" key="1">
    <citation type="submission" date="2013-11" db="EMBL/GenBank/DDBJ databases">
        <title>Draft genome of the bovine lungworm Dictyocaulus viviparus.</title>
        <authorList>
            <person name="Mitreva M."/>
        </authorList>
    </citation>
    <scope>NUCLEOTIDE SEQUENCE [LARGE SCALE GENOMIC DNA]</scope>
    <source>
        <strain evidence="1 2">HannoverDv2000</strain>
    </source>
</reference>
<sequence length="202" mass="22646">MSDLFKLLLFRIELIEILGKQAKNGRANCSLSENTILSLMLVGSTTYRIKLSDKLQNDSVDSKFALQHTGSSSQTSSKTIALIRSSCALVHCLLRDDTRHDTGLQILSIPIYLWTMQPTVHGSDCDETALWKIHSTFDEIYVYKNSFKVMFPMLEASVEVCVASRILDLCASDNFVVVVTDEHIFIAHKNKLTVSSLMNLNL</sequence>
<name>A0A0D8XGK0_DICVI</name>
<accession>A0A0D8XGK0</accession>
<dbReference type="Proteomes" id="UP000053766">
    <property type="component" value="Unassembled WGS sequence"/>
</dbReference>
<dbReference type="EMBL" id="KN716526">
    <property type="protein sequence ID" value="KJH43785.1"/>
    <property type="molecule type" value="Genomic_DNA"/>
</dbReference>
<keyword evidence="2" id="KW-1185">Reference proteome</keyword>
<reference evidence="2" key="2">
    <citation type="journal article" date="2016" name="Sci. Rep.">
        <title>Dictyocaulus viviparus genome, variome and transcriptome elucidate lungworm biology and support future intervention.</title>
        <authorList>
            <person name="McNulty S.N."/>
            <person name="Strube C."/>
            <person name="Rosa B.A."/>
            <person name="Martin J.C."/>
            <person name="Tyagi R."/>
            <person name="Choi Y.J."/>
            <person name="Wang Q."/>
            <person name="Hallsworth Pepin K."/>
            <person name="Zhang X."/>
            <person name="Ozersky P."/>
            <person name="Wilson R.K."/>
            <person name="Sternberg P.W."/>
            <person name="Gasser R.B."/>
            <person name="Mitreva M."/>
        </authorList>
    </citation>
    <scope>NUCLEOTIDE SEQUENCE [LARGE SCALE GENOMIC DNA]</scope>
    <source>
        <strain evidence="2">HannoverDv2000</strain>
    </source>
</reference>
<dbReference type="AlphaFoldDB" id="A0A0D8XGK0"/>
<proteinExistence type="predicted"/>
<evidence type="ECO:0000313" key="1">
    <source>
        <dbReference type="EMBL" id="KJH43785.1"/>
    </source>
</evidence>
<evidence type="ECO:0000313" key="2">
    <source>
        <dbReference type="Proteomes" id="UP000053766"/>
    </source>
</evidence>
<gene>
    <name evidence="1" type="ORF">DICVIV_10187</name>
</gene>
<protein>
    <submittedName>
        <fullName evidence="1">Uncharacterized protein</fullName>
    </submittedName>
</protein>